<dbReference type="Pfam" id="PF10009">
    <property type="entry name" value="DUF2252"/>
    <property type="match status" value="1"/>
</dbReference>
<evidence type="ECO:0000313" key="1">
    <source>
        <dbReference type="EMBL" id="RJT29617.1"/>
    </source>
</evidence>
<dbReference type="EMBL" id="QZXA01000014">
    <property type="protein sequence ID" value="RJT29617.1"/>
    <property type="molecule type" value="Genomic_DNA"/>
</dbReference>
<dbReference type="PANTHER" id="PTHR39441:SF1">
    <property type="entry name" value="DUF2252 DOMAIN-CONTAINING PROTEIN"/>
    <property type="match status" value="1"/>
</dbReference>
<reference evidence="1 2" key="1">
    <citation type="submission" date="2018-09" db="EMBL/GenBank/DDBJ databases">
        <title>Mesorhizobium carmichaelinearum sp. nov. isolated from Carmichaelinea spp. root nodules in New Zealand.</title>
        <authorList>
            <person name="De Meyer S.E."/>
        </authorList>
    </citation>
    <scope>NUCLEOTIDE SEQUENCE [LARGE SCALE GENOMIC DNA]</scope>
    <source>
        <strain evidence="1 2">LMG 28313</strain>
    </source>
</reference>
<dbReference type="InterPro" id="IPR011009">
    <property type="entry name" value="Kinase-like_dom_sf"/>
</dbReference>
<dbReference type="InterPro" id="IPR018721">
    <property type="entry name" value="DUF2252"/>
</dbReference>
<dbReference type="Proteomes" id="UP000275530">
    <property type="component" value="Unassembled WGS sequence"/>
</dbReference>
<accession>A0A6M7TRR4</accession>
<dbReference type="RefSeq" id="WP_032921655.1">
    <property type="nucleotide sequence ID" value="NZ_QZXA01000014.1"/>
</dbReference>
<organism evidence="1 2">
    <name type="scientific">Mesorhizobium jarvisii</name>
    <dbReference type="NCBI Taxonomy" id="1777867"/>
    <lineage>
        <taxon>Bacteria</taxon>
        <taxon>Pseudomonadati</taxon>
        <taxon>Pseudomonadota</taxon>
        <taxon>Alphaproteobacteria</taxon>
        <taxon>Hyphomicrobiales</taxon>
        <taxon>Phyllobacteriaceae</taxon>
        <taxon>Mesorhizobium</taxon>
    </lineage>
</organism>
<comment type="caution">
    <text evidence="1">The sequence shown here is derived from an EMBL/GenBank/DDBJ whole genome shotgun (WGS) entry which is preliminary data.</text>
</comment>
<dbReference type="SUPFAM" id="SSF56112">
    <property type="entry name" value="Protein kinase-like (PK-like)"/>
    <property type="match status" value="1"/>
</dbReference>
<dbReference type="PANTHER" id="PTHR39441">
    <property type="entry name" value="DUF2252 DOMAIN-CONTAINING PROTEIN"/>
    <property type="match status" value="1"/>
</dbReference>
<evidence type="ECO:0000313" key="2">
    <source>
        <dbReference type="Proteomes" id="UP000275530"/>
    </source>
</evidence>
<name>A0A6M7TRR4_9HYPH</name>
<protein>
    <submittedName>
        <fullName evidence="1">DUF2252 domain-containing protein</fullName>
    </submittedName>
</protein>
<keyword evidence="2" id="KW-1185">Reference proteome</keyword>
<sequence>MNFSDRPRYLERLRLRKMAKSQHAFVRGSAWLFYDWLNKHDEGLPQGPAAWICGDCHLGNLGALSDLEGGVAIQIRDFDQTVIGNPADDLVRLGLSLASAIRSSDLPGVTTAHMLDNLLAGYIKAAPSSGARGSEDLRKLLKRAAHRRWHNLALERFEGQQKQLPRNRRFWPLHHPERSQVRTFCQVLDISGLTPETEQHGKKGWEFMDAAYWIKGCSSLGHLRFAALMRGKHRRMALLDIKEATAAAAPSARRAQMPGNHAERVRAGARAMSPNLGDRMVCGEIEGKPVFVRAISPRDMKLEIDRLTSRQTQALARHLGSIVGEAHARQMDVADWRCWTRELSHATGANTKTPSWLWTSVIDLLATHELAYLDHCRRFALAN</sequence>
<gene>
    <name evidence="1" type="ORF">D3242_28805</name>
</gene>
<dbReference type="AlphaFoldDB" id="A0A6M7TRR4"/>
<proteinExistence type="predicted"/>